<dbReference type="GO" id="GO:0015820">
    <property type="term" value="P:L-leucine transport"/>
    <property type="evidence" value="ECO:0007669"/>
    <property type="project" value="TreeGrafter"/>
</dbReference>
<accession>A0A2S0M4E0</accession>
<feature type="transmembrane region" description="Helical" evidence="9">
    <location>
        <begin position="39"/>
        <end position="61"/>
    </location>
</feature>
<keyword evidence="5 9" id="KW-0812">Transmembrane</keyword>
<keyword evidence="3 9" id="KW-0813">Transport</keyword>
<keyword evidence="6 9" id="KW-0029">Amino-acid transport</keyword>
<evidence type="ECO:0000256" key="8">
    <source>
        <dbReference type="ARBA" id="ARBA00023136"/>
    </source>
</evidence>
<dbReference type="EMBL" id="CP027569">
    <property type="protein sequence ID" value="AVO26297.1"/>
    <property type="molecule type" value="Genomic_DNA"/>
</dbReference>
<feature type="transmembrane region" description="Helical" evidence="9">
    <location>
        <begin position="115"/>
        <end position="134"/>
    </location>
</feature>
<keyword evidence="7 9" id="KW-1133">Transmembrane helix</keyword>
<gene>
    <name evidence="10" type="primary">brnQ</name>
    <name evidence="10" type="ORF">C6Y28_00865</name>
</gene>
<evidence type="ECO:0000256" key="9">
    <source>
        <dbReference type="RuleBase" id="RU362122"/>
    </source>
</evidence>
<evidence type="ECO:0000313" key="10">
    <source>
        <dbReference type="EMBL" id="AVO26297.1"/>
    </source>
</evidence>
<feature type="transmembrane region" description="Helical" evidence="9">
    <location>
        <begin position="346"/>
        <end position="364"/>
    </location>
</feature>
<keyword evidence="8 9" id="KW-0472">Membrane</keyword>
<comment type="caution">
    <text evidence="9">Lacks conserved residue(s) required for the propagation of feature annotation.</text>
</comment>
<dbReference type="Proteomes" id="UP000238358">
    <property type="component" value="Chromosome"/>
</dbReference>
<feature type="transmembrane region" description="Helical" evidence="9">
    <location>
        <begin position="188"/>
        <end position="210"/>
    </location>
</feature>
<dbReference type="GO" id="GO:0015818">
    <property type="term" value="P:isoleucine transport"/>
    <property type="evidence" value="ECO:0007669"/>
    <property type="project" value="TreeGrafter"/>
</dbReference>
<dbReference type="GO" id="GO:0015190">
    <property type="term" value="F:L-leucine transmembrane transporter activity"/>
    <property type="evidence" value="ECO:0007669"/>
    <property type="project" value="TreeGrafter"/>
</dbReference>
<dbReference type="PANTHER" id="PTHR30588:SF7">
    <property type="entry name" value="BRANCHED-CHAIN AMINO ACID CARRIER PROTEIN SAOUHSC_01411-RELATED"/>
    <property type="match status" value="1"/>
</dbReference>
<dbReference type="InterPro" id="IPR004685">
    <property type="entry name" value="Brnchd-chn_aa_trnsp_Livcs"/>
</dbReference>
<comment type="similarity">
    <text evidence="2 9">Belongs to the branched chain amino acid transporter family.</text>
</comment>
<dbReference type="GO" id="GO:0005304">
    <property type="term" value="F:L-valine transmembrane transporter activity"/>
    <property type="evidence" value="ECO:0007669"/>
    <property type="project" value="TreeGrafter"/>
</dbReference>
<evidence type="ECO:0000256" key="6">
    <source>
        <dbReference type="ARBA" id="ARBA00022970"/>
    </source>
</evidence>
<reference evidence="10 11" key="1">
    <citation type="journal article" date="2018" name="Genome Announc.">
        <title>Complete genomes of two Megasphaera elsdenii strains, NCIMB 702410 and ATCC 25940.</title>
        <authorList>
            <person name="Hatmaker E.A."/>
            <person name="O'Dell K."/>
            <person name="Riley L.A."/>
            <person name="Klingeman D.M."/>
            <person name="Guss A.M."/>
        </authorList>
    </citation>
    <scope>NUCLEOTIDE SEQUENCE [LARGE SCALE GENOMIC DNA]</scope>
    <source>
        <strain evidence="10 11">NCIMB702410</strain>
    </source>
</reference>
<evidence type="ECO:0000256" key="2">
    <source>
        <dbReference type="ARBA" id="ARBA00008540"/>
    </source>
</evidence>
<feature type="transmembrane region" description="Helical" evidence="9">
    <location>
        <begin position="222"/>
        <end position="246"/>
    </location>
</feature>
<evidence type="ECO:0000256" key="3">
    <source>
        <dbReference type="ARBA" id="ARBA00022448"/>
    </source>
</evidence>
<protein>
    <recommendedName>
        <fullName evidence="9">Branched-chain amino acid transport system carrier protein</fullName>
    </recommendedName>
</protein>
<evidence type="ECO:0000313" key="11">
    <source>
        <dbReference type="Proteomes" id="UP000238358"/>
    </source>
</evidence>
<dbReference type="NCBIfam" id="TIGR00796">
    <property type="entry name" value="livcs"/>
    <property type="match status" value="1"/>
</dbReference>
<dbReference type="GO" id="GO:0015188">
    <property type="term" value="F:L-isoleucine transmembrane transporter activity"/>
    <property type="evidence" value="ECO:0007669"/>
    <property type="project" value="TreeGrafter"/>
</dbReference>
<evidence type="ECO:0000256" key="5">
    <source>
        <dbReference type="ARBA" id="ARBA00022692"/>
    </source>
</evidence>
<feature type="transmembrane region" description="Helical" evidence="9">
    <location>
        <begin position="320"/>
        <end position="340"/>
    </location>
</feature>
<feature type="transmembrane region" description="Helical" evidence="9">
    <location>
        <begin position="73"/>
        <end position="95"/>
    </location>
</feature>
<evidence type="ECO:0000256" key="1">
    <source>
        <dbReference type="ARBA" id="ARBA00004651"/>
    </source>
</evidence>
<dbReference type="GO" id="GO:0005886">
    <property type="term" value="C:plasma membrane"/>
    <property type="evidence" value="ECO:0007669"/>
    <property type="project" value="UniProtKB-SubCell"/>
</dbReference>
<name>A0A2S0M4E0_MEGEL</name>
<comment type="subcellular location">
    <subcellularLocation>
        <location evidence="1 9">Cell membrane</location>
        <topology evidence="1 9">Multi-pass membrane protein</topology>
    </subcellularLocation>
</comment>
<comment type="function">
    <text evidence="9">Component of the transport system for branched-chain amino acids.</text>
</comment>
<dbReference type="AlphaFoldDB" id="A0A2S0M4E0"/>
<dbReference type="PANTHER" id="PTHR30588">
    <property type="entry name" value="BRANCHED-CHAIN AMINO ACID TRANSPORT SYSTEM 2 CARRIER PROTEIN"/>
    <property type="match status" value="1"/>
</dbReference>
<organism evidence="10 11">
    <name type="scientific">Megasphaera elsdenii</name>
    <dbReference type="NCBI Taxonomy" id="907"/>
    <lineage>
        <taxon>Bacteria</taxon>
        <taxon>Bacillati</taxon>
        <taxon>Bacillota</taxon>
        <taxon>Negativicutes</taxon>
        <taxon>Veillonellales</taxon>
        <taxon>Veillonellaceae</taxon>
        <taxon>Megasphaera</taxon>
    </lineage>
</organism>
<dbReference type="RefSeq" id="WP_027895308.1">
    <property type="nucleotide sequence ID" value="NZ_CP027569.1"/>
</dbReference>
<evidence type="ECO:0000256" key="7">
    <source>
        <dbReference type="ARBA" id="ARBA00022989"/>
    </source>
</evidence>
<dbReference type="Pfam" id="PF05525">
    <property type="entry name" value="Branch_AA_trans"/>
    <property type="match status" value="1"/>
</dbReference>
<keyword evidence="4" id="KW-1003">Cell membrane</keyword>
<dbReference type="OrthoDB" id="9783920at2"/>
<proteinExistence type="inferred from homology"/>
<feature type="transmembrane region" description="Helical" evidence="9">
    <location>
        <begin position="146"/>
        <end position="168"/>
    </location>
</feature>
<feature type="transmembrane region" description="Helical" evidence="9">
    <location>
        <begin position="282"/>
        <end position="308"/>
    </location>
</feature>
<evidence type="ECO:0000256" key="4">
    <source>
        <dbReference type="ARBA" id="ARBA00022475"/>
    </source>
</evidence>
<sequence>MLKNGAQVGLLLFGMFFGAGNLIFPPSLGFQAGGQFTPAILGFLLSGIGMPVIAVIMGTFNPGGFRAEMNHKISPLFSLIILTLMYLAIGPLMAIPRTAATSFSIGILPITGDGMLPLAIFTTLYFVCAWWLSITPSKLLDRVGKVLTPIFAIMIVLLIIVGMVAYTTPSTAAPMGKYAASAFGNGFIEGYNTVDTLASFAFCIIALGAMKRIHFTSEKEHIASVWMAGAAVAVLMGGLYLGLALLGNHFPIPQSVYEDATINLGAYVLSQTSFQIFGTVGMAFLAVMVTLTCFTTTVGLIAAVSTFFAEEFPVLSYKKYVTVISVVSLLLANLGLNQIIQVTLPLLLFVYPMAIVVVMLTIVNKFVSLSKLGMRCTVAAAGIVSAIDIAAQFFHLDGAAVLIQCLPLGDSGLGWLVPSLVCLALSLVLPGKISGESALEESL</sequence>